<gene>
    <name evidence="6" type="ORF">GCM10022383_15850</name>
</gene>
<organism evidence="6 7">
    <name type="scientific">Microbacterium soli</name>
    <dbReference type="NCBI Taxonomy" id="446075"/>
    <lineage>
        <taxon>Bacteria</taxon>
        <taxon>Bacillati</taxon>
        <taxon>Actinomycetota</taxon>
        <taxon>Actinomycetes</taxon>
        <taxon>Micrococcales</taxon>
        <taxon>Microbacteriaceae</taxon>
        <taxon>Microbacterium</taxon>
    </lineage>
</organism>
<dbReference type="CDD" id="cd01392">
    <property type="entry name" value="HTH_LacI"/>
    <property type="match status" value="1"/>
</dbReference>
<dbReference type="Pfam" id="PF00356">
    <property type="entry name" value="LacI"/>
    <property type="match status" value="1"/>
</dbReference>
<protein>
    <submittedName>
        <fullName evidence="6">LacI family DNA-binding transcriptional regulator</fullName>
    </submittedName>
</protein>
<dbReference type="SMART" id="SM00354">
    <property type="entry name" value="HTH_LACI"/>
    <property type="match status" value="1"/>
</dbReference>
<dbReference type="Gene3D" id="1.10.260.40">
    <property type="entry name" value="lambda repressor-like DNA-binding domains"/>
    <property type="match status" value="1"/>
</dbReference>
<evidence type="ECO:0000256" key="1">
    <source>
        <dbReference type="ARBA" id="ARBA00023015"/>
    </source>
</evidence>
<keyword evidence="3" id="KW-0804">Transcription</keyword>
<accession>A0ABP7N901</accession>
<sequence length="353" mass="37091">MRGRRAPSIIDVAREAGVSAQTVSRVANGMDIVRPATRDKVLAAMGRLGYRPNSAARALKTGRFRTIGVVMSGLSSFGNMRTLEAIANESAKSGYSLALSPLWTIARAGFSGAFVRIAEQAVDGVLVVLEAHEIRASDLVPLAGIPTVVVTAGDAHPFPTIDIDQAQGARLATEHLLELGHRTVWHIRGPEDSFSGHDRAESWAATLRAHGRVVPPLLHGDWSPASGHAAGRRLADDPAVTAVFAANDEMALGAIRALHDAGRDVPGSVSVVGFDDMEISAQFQPPLTTIHQPFDRVGTTAVGMLVDQIEGRDSRTPGPVTTTLVVRASTAPPCPPSGQSRAGSMPGFECGSD</sequence>
<reference evidence="7" key="1">
    <citation type="journal article" date="2019" name="Int. J. Syst. Evol. Microbiol.">
        <title>The Global Catalogue of Microorganisms (GCM) 10K type strain sequencing project: providing services to taxonomists for standard genome sequencing and annotation.</title>
        <authorList>
            <consortium name="The Broad Institute Genomics Platform"/>
            <consortium name="The Broad Institute Genome Sequencing Center for Infectious Disease"/>
            <person name="Wu L."/>
            <person name="Ma J."/>
        </authorList>
    </citation>
    <scope>NUCLEOTIDE SEQUENCE [LARGE SCALE GENOMIC DNA]</scope>
    <source>
        <strain evidence="7">JCM 17024</strain>
    </source>
</reference>
<dbReference type="CDD" id="cd01574">
    <property type="entry name" value="PBP1_LacI"/>
    <property type="match status" value="1"/>
</dbReference>
<evidence type="ECO:0000256" key="2">
    <source>
        <dbReference type="ARBA" id="ARBA00023125"/>
    </source>
</evidence>
<dbReference type="GO" id="GO:0003677">
    <property type="term" value="F:DNA binding"/>
    <property type="evidence" value="ECO:0007669"/>
    <property type="project" value="UniProtKB-KW"/>
</dbReference>
<dbReference type="PANTHER" id="PTHR30146">
    <property type="entry name" value="LACI-RELATED TRANSCRIPTIONAL REPRESSOR"/>
    <property type="match status" value="1"/>
</dbReference>
<evidence type="ECO:0000256" key="3">
    <source>
        <dbReference type="ARBA" id="ARBA00023163"/>
    </source>
</evidence>
<dbReference type="Pfam" id="PF13377">
    <property type="entry name" value="Peripla_BP_3"/>
    <property type="match status" value="1"/>
</dbReference>
<comment type="caution">
    <text evidence="6">The sequence shown here is derived from an EMBL/GenBank/DDBJ whole genome shotgun (WGS) entry which is preliminary data.</text>
</comment>
<dbReference type="SUPFAM" id="SSF47413">
    <property type="entry name" value="lambda repressor-like DNA-binding domains"/>
    <property type="match status" value="1"/>
</dbReference>
<keyword evidence="2 6" id="KW-0238">DNA-binding</keyword>
<dbReference type="Gene3D" id="3.40.50.2300">
    <property type="match status" value="2"/>
</dbReference>
<evidence type="ECO:0000256" key="4">
    <source>
        <dbReference type="SAM" id="MobiDB-lite"/>
    </source>
</evidence>
<evidence type="ECO:0000313" key="6">
    <source>
        <dbReference type="EMBL" id="GAA3938567.1"/>
    </source>
</evidence>
<dbReference type="PANTHER" id="PTHR30146:SF153">
    <property type="entry name" value="LACTOSE OPERON REPRESSOR"/>
    <property type="match status" value="1"/>
</dbReference>
<dbReference type="SUPFAM" id="SSF53822">
    <property type="entry name" value="Periplasmic binding protein-like I"/>
    <property type="match status" value="1"/>
</dbReference>
<dbReference type="InterPro" id="IPR046335">
    <property type="entry name" value="LacI/GalR-like_sensor"/>
</dbReference>
<dbReference type="EMBL" id="BAABCP010000001">
    <property type="protein sequence ID" value="GAA3938567.1"/>
    <property type="molecule type" value="Genomic_DNA"/>
</dbReference>
<dbReference type="PROSITE" id="PS50932">
    <property type="entry name" value="HTH_LACI_2"/>
    <property type="match status" value="1"/>
</dbReference>
<dbReference type="Proteomes" id="UP001501591">
    <property type="component" value="Unassembled WGS sequence"/>
</dbReference>
<dbReference type="InterPro" id="IPR000843">
    <property type="entry name" value="HTH_LacI"/>
</dbReference>
<name>A0ABP7N901_9MICO</name>
<feature type="domain" description="HTH lacI-type" evidence="5">
    <location>
        <begin position="7"/>
        <end position="61"/>
    </location>
</feature>
<feature type="region of interest" description="Disordered" evidence="4">
    <location>
        <begin position="328"/>
        <end position="353"/>
    </location>
</feature>
<keyword evidence="1" id="KW-0805">Transcription regulation</keyword>
<dbReference type="InterPro" id="IPR028082">
    <property type="entry name" value="Peripla_BP_I"/>
</dbReference>
<evidence type="ECO:0000313" key="7">
    <source>
        <dbReference type="Proteomes" id="UP001501591"/>
    </source>
</evidence>
<dbReference type="InterPro" id="IPR010982">
    <property type="entry name" value="Lambda_DNA-bd_dom_sf"/>
</dbReference>
<evidence type="ECO:0000259" key="5">
    <source>
        <dbReference type="PROSITE" id="PS50932"/>
    </source>
</evidence>
<proteinExistence type="predicted"/>
<keyword evidence="7" id="KW-1185">Reference proteome</keyword>